<dbReference type="HOGENOM" id="CLU_1682808_0_0_0"/>
<proteinExistence type="predicted"/>
<evidence type="ECO:0000313" key="4">
    <source>
        <dbReference type="Proteomes" id="UP000001520"/>
    </source>
</evidence>
<dbReference type="RefSeq" id="WP_013008850.1">
    <property type="nucleotide sequence ID" value="NC_013939.1"/>
</dbReference>
<dbReference type="KEGG" id="ddf:DEFDS_2158"/>
<evidence type="ECO:0000259" key="2">
    <source>
        <dbReference type="Pfam" id="PF07670"/>
    </source>
</evidence>
<dbReference type="eggNOG" id="COG3366">
    <property type="taxonomic scope" value="Bacteria"/>
</dbReference>
<dbReference type="AlphaFoldDB" id="D3PA65"/>
<accession>D3PA65</accession>
<feature type="transmembrane region" description="Helical" evidence="1">
    <location>
        <begin position="12"/>
        <end position="33"/>
    </location>
</feature>
<protein>
    <recommendedName>
        <fullName evidence="2">Nucleoside transporter/FeoB GTPase Gate domain-containing protein</fullName>
    </recommendedName>
</protein>
<reference evidence="3 4" key="1">
    <citation type="journal article" date="2010" name="DNA Res.">
        <title>Bacterial lifestyle in a deep-sea hydrothermal vent chimney revealed by the genome sequence of the thermophilic bacterium Deferribacter desulfuricans SSM1.</title>
        <authorList>
            <person name="Takaki Y."/>
            <person name="Shimamura S."/>
            <person name="Nakagawa S."/>
            <person name="Fukuhara Y."/>
            <person name="Horikawa H."/>
            <person name="Ankai A."/>
            <person name="Harada T."/>
            <person name="Hosoyama A."/>
            <person name="Oguchi A."/>
            <person name="Fukui S."/>
            <person name="Fujita N."/>
            <person name="Takami H."/>
            <person name="Takai K."/>
        </authorList>
    </citation>
    <scope>NUCLEOTIDE SEQUENCE [LARGE SCALE GENOMIC DNA]</scope>
    <source>
        <strain evidence="4">DSM 14783 / JCM 11476 / NBRC 101012 / SSM1</strain>
    </source>
</reference>
<dbReference type="Proteomes" id="UP000001520">
    <property type="component" value="Chromosome"/>
</dbReference>
<sequence length="149" mass="16574">MEFDLITSATNAFRLSLKLFLVIVFIMIVYEFFEDSKLYNKIQEVLQRPLKKVGFTPNSTITMVVGLVLGIAYGAGVLIRNAMSGKMSSKDILLSSLFLSVCHAVFEDTLLFVAIGGNGFIILGTRILLAFLVAIIISKFIRFQQNNIN</sequence>
<feature type="transmembrane region" description="Helical" evidence="1">
    <location>
        <begin position="121"/>
        <end position="141"/>
    </location>
</feature>
<feature type="transmembrane region" description="Helical" evidence="1">
    <location>
        <begin position="92"/>
        <end position="115"/>
    </location>
</feature>
<keyword evidence="1" id="KW-0472">Membrane</keyword>
<dbReference type="OrthoDB" id="9779080at2"/>
<evidence type="ECO:0000256" key="1">
    <source>
        <dbReference type="SAM" id="Phobius"/>
    </source>
</evidence>
<feature type="domain" description="Nucleoside transporter/FeoB GTPase Gate" evidence="2">
    <location>
        <begin position="17"/>
        <end position="105"/>
    </location>
</feature>
<dbReference type="EMBL" id="AP011529">
    <property type="protein sequence ID" value="BAI81605.1"/>
    <property type="molecule type" value="Genomic_DNA"/>
</dbReference>
<dbReference type="InterPro" id="IPR011642">
    <property type="entry name" value="Gate_dom"/>
</dbReference>
<feature type="transmembrane region" description="Helical" evidence="1">
    <location>
        <begin position="60"/>
        <end position="80"/>
    </location>
</feature>
<evidence type="ECO:0000313" key="3">
    <source>
        <dbReference type="EMBL" id="BAI81605.1"/>
    </source>
</evidence>
<gene>
    <name evidence="3" type="ordered locus">DEFDS_2158</name>
</gene>
<keyword evidence="4" id="KW-1185">Reference proteome</keyword>
<dbReference type="Pfam" id="PF07670">
    <property type="entry name" value="Gate"/>
    <property type="match status" value="1"/>
</dbReference>
<name>D3PA65_DEFDS</name>
<keyword evidence="1" id="KW-0812">Transmembrane</keyword>
<keyword evidence="1" id="KW-1133">Transmembrane helix</keyword>
<organism evidence="3 4">
    <name type="scientific">Deferribacter desulfuricans (strain DSM 14783 / JCM 11476 / NBRC 101012 / SSM1)</name>
    <dbReference type="NCBI Taxonomy" id="639282"/>
    <lineage>
        <taxon>Bacteria</taxon>
        <taxon>Pseudomonadati</taxon>
        <taxon>Deferribacterota</taxon>
        <taxon>Deferribacteres</taxon>
        <taxon>Deferribacterales</taxon>
        <taxon>Deferribacteraceae</taxon>
        <taxon>Deferribacter</taxon>
    </lineage>
</organism>
<dbReference type="STRING" id="639282.DEFDS_2158"/>